<proteinExistence type="predicted"/>
<gene>
    <name evidence="2" type="ORF">Scani_09740</name>
</gene>
<dbReference type="AlphaFoldDB" id="A0A640S2P3"/>
<feature type="region of interest" description="Disordered" evidence="1">
    <location>
        <begin position="103"/>
        <end position="122"/>
    </location>
</feature>
<name>A0A640S2P3_9ACTN</name>
<accession>A0A640S2P3</accession>
<reference evidence="2 3" key="1">
    <citation type="submission" date="2019-12" db="EMBL/GenBank/DDBJ databases">
        <title>Whole genome shotgun sequence of Streptomyces caniferus NBRC 15389.</title>
        <authorList>
            <person name="Ichikawa N."/>
            <person name="Kimura A."/>
            <person name="Kitahashi Y."/>
            <person name="Komaki H."/>
            <person name="Tamura T."/>
        </authorList>
    </citation>
    <scope>NUCLEOTIDE SEQUENCE [LARGE SCALE GENOMIC DNA]</scope>
    <source>
        <strain evidence="2 3">NBRC 15389</strain>
    </source>
</reference>
<comment type="caution">
    <text evidence="2">The sequence shown here is derived from an EMBL/GenBank/DDBJ whole genome shotgun (WGS) entry which is preliminary data.</text>
</comment>
<protein>
    <submittedName>
        <fullName evidence="2">Uncharacterized protein</fullName>
    </submittedName>
</protein>
<evidence type="ECO:0000313" key="2">
    <source>
        <dbReference type="EMBL" id="GFE04706.1"/>
    </source>
</evidence>
<evidence type="ECO:0000256" key="1">
    <source>
        <dbReference type="SAM" id="MobiDB-lite"/>
    </source>
</evidence>
<sequence length="122" mass="13310">MATEPSPPAAGRARTAAPAVEQATYRHCVITHDTLDMGVHLMGHHHMYARPRCRRRGIRWESGTVPQRCGSALDRPDTGSGVRSCSPRTCRWYVRTAMGAGVDTSGPRGLGRWTPRGVPAHP</sequence>
<dbReference type="EMBL" id="BLIN01000002">
    <property type="protein sequence ID" value="GFE04706.1"/>
    <property type="molecule type" value="Genomic_DNA"/>
</dbReference>
<organism evidence="2 3">
    <name type="scientific">Streptomyces caniferus</name>
    <dbReference type="NCBI Taxonomy" id="285557"/>
    <lineage>
        <taxon>Bacteria</taxon>
        <taxon>Bacillati</taxon>
        <taxon>Actinomycetota</taxon>
        <taxon>Actinomycetes</taxon>
        <taxon>Kitasatosporales</taxon>
        <taxon>Streptomycetaceae</taxon>
        <taxon>Streptomyces</taxon>
    </lineage>
</organism>
<dbReference type="Proteomes" id="UP000435837">
    <property type="component" value="Unassembled WGS sequence"/>
</dbReference>
<evidence type="ECO:0000313" key="3">
    <source>
        <dbReference type="Proteomes" id="UP000435837"/>
    </source>
</evidence>